<reference evidence="3" key="1">
    <citation type="submission" date="2016-10" db="EMBL/GenBank/DDBJ databases">
        <authorList>
            <person name="Varghese N."/>
            <person name="Submissions S."/>
        </authorList>
    </citation>
    <scope>NUCLEOTIDE SEQUENCE [LARGE SCALE GENOMIC DNA]</scope>
    <source>
        <strain evidence="3">DSM 22361</strain>
    </source>
</reference>
<dbReference type="SUPFAM" id="SSF109854">
    <property type="entry name" value="DinB/YfiT-like putative metalloenzymes"/>
    <property type="match status" value="1"/>
</dbReference>
<feature type="domain" description="DinB-like" evidence="1">
    <location>
        <begin position="28"/>
        <end position="160"/>
    </location>
</feature>
<evidence type="ECO:0000259" key="1">
    <source>
        <dbReference type="Pfam" id="PF12867"/>
    </source>
</evidence>
<dbReference type="RefSeq" id="WP_103904967.1">
    <property type="nucleotide sequence ID" value="NZ_CP049246.1"/>
</dbReference>
<dbReference type="Proteomes" id="UP000236731">
    <property type="component" value="Unassembled WGS sequence"/>
</dbReference>
<dbReference type="InterPro" id="IPR024775">
    <property type="entry name" value="DinB-like"/>
</dbReference>
<accession>A0A1H5SLZ2</accession>
<name>A0A1H5SLZ2_9SPHI</name>
<dbReference type="InterPro" id="IPR034660">
    <property type="entry name" value="DinB/YfiT-like"/>
</dbReference>
<gene>
    <name evidence="2" type="ORF">SAMN05421877_101315</name>
</gene>
<evidence type="ECO:0000313" key="3">
    <source>
        <dbReference type="Proteomes" id="UP000236731"/>
    </source>
</evidence>
<sequence length="178" mass="20630">MNPLKSDEYPAIFNDYIETVTGDVMEELQEQIDTFPELIASIPEELGTYAYAEDKWSVKEVLCHIVDAERIMTYRALRFGRNDMTALASFEQDEFVINGRHNERKLADIAEEFVHLRKANMHLFKSFDETELARKGMASDRLISVRALLYIIAGHLNHHVIILKARYLKDQKLINDVV</sequence>
<proteinExistence type="predicted"/>
<protein>
    <submittedName>
        <fullName evidence="2">DinB superfamily protein</fullName>
    </submittedName>
</protein>
<dbReference type="OrthoDB" id="9793216at2"/>
<dbReference type="Gene3D" id="1.20.120.450">
    <property type="entry name" value="dinb family like domain"/>
    <property type="match status" value="1"/>
</dbReference>
<dbReference type="AlphaFoldDB" id="A0A1H5SLZ2"/>
<dbReference type="EMBL" id="FNUT01000001">
    <property type="protein sequence ID" value="SEF51632.1"/>
    <property type="molecule type" value="Genomic_DNA"/>
</dbReference>
<organism evidence="2 3">
    <name type="scientific">Sphingobacterium lactis</name>
    <dbReference type="NCBI Taxonomy" id="797291"/>
    <lineage>
        <taxon>Bacteria</taxon>
        <taxon>Pseudomonadati</taxon>
        <taxon>Bacteroidota</taxon>
        <taxon>Sphingobacteriia</taxon>
        <taxon>Sphingobacteriales</taxon>
        <taxon>Sphingobacteriaceae</taxon>
        <taxon>Sphingobacterium</taxon>
    </lineage>
</organism>
<dbReference type="Pfam" id="PF12867">
    <property type="entry name" value="DinB_2"/>
    <property type="match status" value="1"/>
</dbReference>
<evidence type="ECO:0000313" key="2">
    <source>
        <dbReference type="EMBL" id="SEF51632.1"/>
    </source>
</evidence>
<keyword evidence="3" id="KW-1185">Reference proteome</keyword>